<feature type="transmembrane region" description="Helical" evidence="3">
    <location>
        <begin position="13"/>
        <end position="35"/>
    </location>
</feature>
<dbReference type="SUPFAM" id="SSF48452">
    <property type="entry name" value="TPR-like"/>
    <property type="match status" value="1"/>
</dbReference>
<accession>A0AAF0ZFI6</accession>
<protein>
    <submittedName>
        <fullName evidence="4">Tetratricopeptide repeat protein</fullName>
    </submittedName>
</protein>
<keyword evidence="1" id="KW-0802">TPR repeat</keyword>
<sequence length="143" mass="15854">MVNINKKTTPKQIFRRVLVILSGLSFFSFSIFGVVKMLKSPSNANQPQQQETDSAQAILEKEAQGYKLVLQREPDNIFALEKLVQIYLSGGDLASALPLMEKLVSLQPENQSYQEALSFIKQGLAQQNNPSTNTPNPPSQSSE</sequence>
<dbReference type="RefSeq" id="WP_320001817.1">
    <property type="nucleotide sequence ID" value="NZ_CP138348.1"/>
</dbReference>
<dbReference type="InterPro" id="IPR011990">
    <property type="entry name" value="TPR-like_helical_dom_sf"/>
</dbReference>
<keyword evidence="3" id="KW-0472">Membrane</keyword>
<evidence type="ECO:0000256" key="1">
    <source>
        <dbReference type="PROSITE-ProRule" id="PRU00339"/>
    </source>
</evidence>
<feature type="compositionally biased region" description="Low complexity" evidence="2">
    <location>
        <begin position="126"/>
        <end position="143"/>
    </location>
</feature>
<keyword evidence="3" id="KW-1133">Transmembrane helix</keyword>
<dbReference type="AlphaFoldDB" id="A0AAF0ZFI6"/>
<evidence type="ECO:0000256" key="2">
    <source>
        <dbReference type="SAM" id="MobiDB-lite"/>
    </source>
</evidence>
<dbReference type="Gene3D" id="1.25.40.10">
    <property type="entry name" value="Tetratricopeptide repeat domain"/>
    <property type="match status" value="1"/>
</dbReference>
<proteinExistence type="predicted"/>
<keyword evidence="3" id="KW-0812">Transmembrane</keyword>
<gene>
    <name evidence="4" type="ORF">SAY89_03130</name>
</gene>
<dbReference type="PROSITE" id="PS50005">
    <property type="entry name" value="TPR"/>
    <property type="match status" value="1"/>
</dbReference>
<dbReference type="EMBL" id="CP138348">
    <property type="protein sequence ID" value="WPF89285.1"/>
    <property type="molecule type" value="Genomic_DNA"/>
</dbReference>
<evidence type="ECO:0000256" key="3">
    <source>
        <dbReference type="SAM" id="Phobius"/>
    </source>
</evidence>
<evidence type="ECO:0000313" key="4">
    <source>
        <dbReference type="EMBL" id="WPF89285.1"/>
    </source>
</evidence>
<reference evidence="4" key="1">
    <citation type="submission" date="2023-11" db="EMBL/GenBank/DDBJ databases">
        <title>Genome sequence of Cyanobacterium aponinum BCRC AL20115.</title>
        <authorList>
            <person name="Chang H.-Y."/>
            <person name="Lin K.-M."/>
            <person name="Hsueh H.-T."/>
            <person name="Chu H.-A."/>
            <person name="Kuo C.-H."/>
        </authorList>
    </citation>
    <scope>NUCLEOTIDE SEQUENCE</scope>
    <source>
        <strain evidence="4">AL20115</strain>
    </source>
</reference>
<name>A0AAF0ZFI6_9CHRO</name>
<organism evidence="4">
    <name type="scientific">Cyanobacterium aponinum AL20115</name>
    <dbReference type="NCBI Taxonomy" id="3090662"/>
    <lineage>
        <taxon>Bacteria</taxon>
        <taxon>Bacillati</taxon>
        <taxon>Cyanobacteriota</taxon>
        <taxon>Cyanophyceae</taxon>
        <taxon>Oscillatoriophycideae</taxon>
        <taxon>Chroococcales</taxon>
        <taxon>Geminocystaceae</taxon>
        <taxon>Cyanobacterium</taxon>
    </lineage>
</organism>
<feature type="repeat" description="TPR" evidence="1">
    <location>
        <begin position="77"/>
        <end position="110"/>
    </location>
</feature>
<feature type="region of interest" description="Disordered" evidence="2">
    <location>
        <begin position="124"/>
        <end position="143"/>
    </location>
</feature>
<dbReference type="InterPro" id="IPR019734">
    <property type="entry name" value="TPR_rpt"/>
</dbReference>